<gene>
    <name evidence="1" type="ORF">B296_00053574</name>
</gene>
<dbReference type="EMBL" id="AMZH03014418">
    <property type="protein sequence ID" value="RRT47675.1"/>
    <property type="molecule type" value="Genomic_DNA"/>
</dbReference>
<evidence type="ECO:0000313" key="2">
    <source>
        <dbReference type="Proteomes" id="UP000287651"/>
    </source>
</evidence>
<evidence type="ECO:0000313" key="1">
    <source>
        <dbReference type="EMBL" id="RRT47675.1"/>
    </source>
</evidence>
<comment type="caution">
    <text evidence="1">The sequence shown here is derived from an EMBL/GenBank/DDBJ whole genome shotgun (WGS) entry which is preliminary data.</text>
</comment>
<protein>
    <submittedName>
        <fullName evidence="1">Uncharacterized protein</fullName>
    </submittedName>
</protein>
<proteinExistence type="predicted"/>
<sequence length="67" mass="7465">MADFGYFCYPLIMASFKSSLCRKGFRVLSLWWASSPPIVAIGIVDALEELDEDDGLFVVVVARVLVH</sequence>
<name>A0A426Y7H8_ENSVE</name>
<reference evidence="1 2" key="1">
    <citation type="journal article" date="2014" name="Agronomy (Basel)">
        <title>A Draft Genome Sequence for Ensete ventricosum, the Drought-Tolerant Tree Against Hunger.</title>
        <authorList>
            <person name="Harrison J."/>
            <person name="Moore K.A."/>
            <person name="Paszkiewicz K."/>
            <person name="Jones T."/>
            <person name="Grant M."/>
            <person name="Ambacheew D."/>
            <person name="Muzemil S."/>
            <person name="Studholme D.J."/>
        </authorList>
    </citation>
    <scope>NUCLEOTIDE SEQUENCE [LARGE SCALE GENOMIC DNA]</scope>
</reference>
<dbReference type="Proteomes" id="UP000287651">
    <property type="component" value="Unassembled WGS sequence"/>
</dbReference>
<dbReference type="AlphaFoldDB" id="A0A426Y7H8"/>
<organism evidence="1 2">
    <name type="scientific">Ensete ventricosum</name>
    <name type="common">Abyssinian banana</name>
    <name type="synonym">Musa ensete</name>
    <dbReference type="NCBI Taxonomy" id="4639"/>
    <lineage>
        <taxon>Eukaryota</taxon>
        <taxon>Viridiplantae</taxon>
        <taxon>Streptophyta</taxon>
        <taxon>Embryophyta</taxon>
        <taxon>Tracheophyta</taxon>
        <taxon>Spermatophyta</taxon>
        <taxon>Magnoliopsida</taxon>
        <taxon>Liliopsida</taxon>
        <taxon>Zingiberales</taxon>
        <taxon>Musaceae</taxon>
        <taxon>Ensete</taxon>
    </lineage>
</organism>
<accession>A0A426Y7H8</accession>